<evidence type="ECO:0000256" key="4">
    <source>
        <dbReference type="SAM" id="Phobius"/>
    </source>
</evidence>
<keyword evidence="4" id="KW-0812">Transmembrane</keyword>
<organism evidence="5 6">
    <name type="scientific">Cochliobolus sativus</name>
    <name type="common">Common root rot and spot blotch fungus</name>
    <name type="synonym">Bipolaris sorokiniana</name>
    <dbReference type="NCBI Taxonomy" id="45130"/>
    <lineage>
        <taxon>Eukaryota</taxon>
        <taxon>Fungi</taxon>
        <taxon>Dikarya</taxon>
        <taxon>Ascomycota</taxon>
        <taxon>Pezizomycotina</taxon>
        <taxon>Dothideomycetes</taxon>
        <taxon>Pleosporomycetidae</taxon>
        <taxon>Pleosporales</taxon>
        <taxon>Pleosporineae</taxon>
        <taxon>Pleosporaceae</taxon>
        <taxon>Bipolaris</taxon>
    </lineage>
</organism>
<reference evidence="5" key="1">
    <citation type="submission" date="2019-11" db="EMBL/GenBank/DDBJ databases">
        <title>Bipolaris sorokiniana Genome sequencing.</title>
        <authorList>
            <person name="Wang H."/>
        </authorList>
    </citation>
    <scope>NUCLEOTIDE SEQUENCE</scope>
</reference>
<feature type="transmembrane region" description="Helical" evidence="4">
    <location>
        <begin position="48"/>
        <end position="65"/>
    </location>
</feature>
<sequence>MDFLTNYRRNVFKRYSQVSGEDGGSEFGEENHKANDHANLGQEERSRVWVVLTWFFALMSTYLVFKNWELRNNNGFGTYGGGFDTEFLPATRAIRSIKTRFSGSPRFDETGEEYFLPNSDISVFAGPPSPVVDEGWNRITGGIGGLYFLVTDEEAKQSWGESLDEYWDDRRGGYRAGMALYPEYYTQHKVHGRKHTDHCINQIRQLIMCHGDITPIPTKYYAGYGGNYINSDQVHVCRDFESLLRWTTSRHNGREAVDPRYRNGTAKVLDFDEP</sequence>
<name>A0A8H6DRL3_COCSA</name>
<dbReference type="PANTHER" id="PTHR33365">
    <property type="entry name" value="YALI0B05434P"/>
    <property type="match status" value="1"/>
</dbReference>
<protein>
    <submittedName>
        <fullName evidence="5">Uncharacterized protein</fullName>
    </submittedName>
</protein>
<dbReference type="PANTHER" id="PTHR33365:SF4">
    <property type="entry name" value="CYCLOCHLOROTINE BIOSYNTHESIS PROTEIN O"/>
    <property type="match status" value="1"/>
</dbReference>
<evidence type="ECO:0000313" key="6">
    <source>
        <dbReference type="Proteomes" id="UP000624244"/>
    </source>
</evidence>
<evidence type="ECO:0000256" key="3">
    <source>
        <dbReference type="SAM" id="MobiDB-lite"/>
    </source>
</evidence>
<dbReference type="AlphaFoldDB" id="A0A8H6DRL3"/>
<comment type="pathway">
    <text evidence="1">Mycotoxin biosynthesis.</text>
</comment>
<evidence type="ECO:0000313" key="5">
    <source>
        <dbReference type="EMBL" id="KAF5845462.1"/>
    </source>
</evidence>
<feature type="compositionally biased region" description="Basic and acidic residues" evidence="3">
    <location>
        <begin position="29"/>
        <end position="38"/>
    </location>
</feature>
<evidence type="ECO:0000256" key="2">
    <source>
        <dbReference type="ARBA" id="ARBA00035112"/>
    </source>
</evidence>
<comment type="caution">
    <text evidence="5">The sequence shown here is derived from an EMBL/GenBank/DDBJ whole genome shotgun (WGS) entry which is preliminary data.</text>
</comment>
<proteinExistence type="inferred from homology"/>
<comment type="similarity">
    <text evidence="2">Belongs to the ustYa family.</text>
</comment>
<dbReference type="EMBL" id="WNKQ01000019">
    <property type="protein sequence ID" value="KAF5845462.1"/>
    <property type="molecule type" value="Genomic_DNA"/>
</dbReference>
<dbReference type="Proteomes" id="UP000624244">
    <property type="component" value="Unassembled WGS sequence"/>
</dbReference>
<accession>A0A8H6DRL3</accession>
<dbReference type="GO" id="GO:0043386">
    <property type="term" value="P:mycotoxin biosynthetic process"/>
    <property type="evidence" value="ECO:0007669"/>
    <property type="project" value="InterPro"/>
</dbReference>
<keyword evidence="4" id="KW-1133">Transmembrane helix</keyword>
<dbReference type="Pfam" id="PF11807">
    <property type="entry name" value="UstYa"/>
    <property type="match status" value="1"/>
</dbReference>
<evidence type="ECO:0000256" key="1">
    <source>
        <dbReference type="ARBA" id="ARBA00004685"/>
    </source>
</evidence>
<gene>
    <name evidence="5" type="ORF">GGP41_003117</name>
</gene>
<dbReference type="InterPro" id="IPR021765">
    <property type="entry name" value="UstYa-like"/>
</dbReference>
<feature type="region of interest" description="Disordered" evidence="3">
    <location>
        <begin position="18"/>
        <end position="38"/>
    </location>
</feature>
<keyword evidence="4" id="KW-0472">Membrane</keyword>